<accession>A0A7X4W793</accession>
<comment type="caution">
    <text evidence="2">The sequence shown here is derived from an EMBL/GenBank/DDBJ whole genome shotgun (WGS) entry which is preliminary data.</text>
</comment>
<evidence type="ECO:0000313" key="3">
    <source>
        <dbReference type="Proteomes" id="UP000487929"/>
    </source>
</evidence>
<name>A0A7X4W793_9GAMM</name>
<gene>
    <name evidence="2" type="ORF">GRB96_14385</name>
</gene>
<evidence type="ECO:0008006" key="4">
    <source>
        <dbReference type="Google" id="ProtNLM"/>
    </source>
</evidence>
<keyword evidence="1" id="KW-1133">Transmembrane helix</keyword>
<feature type="transmembrane region" description="Helical" evidence="1">
    <location>
        <begin position="124"/>
        <end position="141"/>
    </location>
</feature>
<dbReference type="OrthoDB" id="6182046at2"/>
<keyword evidence="3" id="KW-1185">Reference proteome</keyword>
<keyword evidence="1" id="KW-0812">Transmembrane</keyword>
<evidence type="ECO:0000256" key="1">
    <source>
        <dbReference type="SAM" id="Phobius"/>
    </source>
</evidence>
<feature type="transmembrane region" description="Helical" evidence="1">
    <location>
        <begin position="34"/>
        <end position="53"/>
    </location>
</feature>
<organism evidence="2 3">
    <name type="scientific">Halomonas alimentaria</name>
    <dbReference type="NCBI Taxonomy" id="147248"/>
    <lineage>
        <taxon>Bacteria</taxon>
        <taxon>Pseudomonadati</taxon>
        <taxon>Pseudomonadota</taxon>
        <taxon>Gammaproteobacteria</taxon>
        <taxon>Oceanospirillales</taxon>
        <taxon>Halomonadaceae</taxon>
        <taxon>Halomonas</taxon>
    </lineage>
</organism>
<feature type="transmembrane region" description="Helical" evidence="1">
    <location>
        <begin position="60"/>
        <end position="79"/>
    </location>
</feature>
<sequence length="292" mass="32484">MQSKYKVSLLRLNLLLAALLPALMVPTARDFSEGMLLGLAAAWLAISAGLVEFSHRRPPLVPWQLLPSLLLGALLWTSAEHYPFWLWGWAALVMLPQPAWMAALNVLLATLSWAWVARLLPVEQALAAGLVLALLLALGLARARRLIPLHGQARGRVSLEPGLRLWPGASLARDLARERGRAERDGTYAELLLVRTRRRHLWQVARQLCEMTRRFEHCYRLDGRTLAALLVCRDAAQAASRRATLLQRLGEVERVRAVPLTSTHSLTEEFRALEKQATTRSATQGATPDADT</sequence>
<protein>
    <recommendedName>
        <fullName evidence="4">GGDEF domain-containing protein</fullName>
    </recommendedName>
</protein>
<dbReference type="EMBL" id="WUTT01000001">
    <property type="protein sequence ID" value="NAW35595.1"/>
    <property type="molecule type" value="Genomic_DNA"/>
</dbReference>
<keyword evidence="1" id="KW-0472">Membrane</keyword>
<dbReference type="AlphaFoldDB" id="A0A7X4W793"/>
<dbReference type="RefSeq" id="WP_161432762.1">
    <property type="nucleotide sequence ID" value="NZ_WUTT01000001.1"/>
</dbReference>
<proteinExistence type="predicted"/>
<dbReference type="Proteomes" id="UP000487929">
    <property type="component" value="Unassembled WGS sequence"/>
</dbReference>
<reference evidence="2 3" key="1">
    <citation type="submission" date="2019-12" db="EMBL/GenBank/DDBJ databases">
        <title>Draft genome sequencing of Halomonas alimentaria DSM 15356.</title>
        <authorList>
            <person name="Pandiyan K."/>
            <person name="Kushwaha P."/>
            <person name="Gowdham M."/>
            <person name="Chakdar H."/>
            <person name="Singh A."/>
            <person name="Kumar M."/>
            <person name="Saxena A.K."/>
        </authorList>
    </citation>
    <scope>NUCLEOTIDE SEQUENCE [LARGE SCALE GENOMIC DNA]</scope>
    <source>
        <strain evidence="2 3">DSM 15356</strain>
    </source>
</reference>
<evidence type="ECO:0000313" key="2">
    <source>
        <dbReference type="EMBL" id="NAW35595.1"/>
    </source>
</evidence>